<dbReference type="Gene3D" id="3.30.40.10">
    <property type="entry name" value="Zinc/RING finger domain, C3HC4 (zinc finger)"/>
    <property type="match status" value="1"/>
</dbReference>
<evidence type="ECO:0000256" key="4">
    <source>
        <dbReference type="PROSITE-ProRule" id="PRU00175"/>
    </source>
</evidence>
<dbReference type="Gramene" id="TraesCS1B02G327600.1">
    <property type="protein sequence ID" value="TraesCS1B02G327600.1"/>
    <property type="gene ID" value="TraesCS1B02G327600"/>
</dbReference>
<dbReference type="Proteomes" id="UP000019116">
    <property type="component" value="Chromosome 1B"/>
</dbReference>
<keyword evidence="5" id="KW-0812">Transmembrane</keyword>
<proteinExistence type="predicted"/>
<evidence type="ECO:0000256" key="5">
    <source>
        <dbReference type="SAM" id="Phobius"/>
    </source>
</evidence>
<dbReference type="SMR" id="A0A3B5Z0Z2"/>
<dbReference type="PROSITE" id="PS50089">
    <property type="entry name" value="ZF_RING_2"/>
    <property type="match status" value="1"/>
</dbReference>
<evidence type="ECO:0000256" key="2">
    <source>
        <dbReference type="ARBA" id="ARBA00022771"/>
    </source>
</evidence>
<dbReference type="PANTHER" id="PTHR45969">
    <property type="entry name" value="RING ZINC FINGER PROTEIN-RELATED"/>
    <property type="match status" value="1"/>
</dbReference>
<reference evidence="7" key="2">
    <citation type="submission" date="2018-10" db="UniProtKB">
        <authorList>
            <consortium name="EnsemblPlants"/>
        </authorList>
    </citation>
    <scope>IDENTIFICATION</scope>
</reference>
<dbReference type="InterPro" id="IPR001841">
    <property type="entry name" value="Znf_RING"/>
</dbReference>
<dbReference type="GO" id="GO:0008270">
    <property type="term" value="F:zinc ion binding"/>
    <property type="evidence" value="ECO:0007669"/>
    <property type="project" value="UniProtKB-KW"/>
</dbReference>
<dbReference type="PANTHER" id="PTHR45969:SF94">
    <property type="entry name" value="OS07G0421800 PROTEIN"/>
    <property type="match status" value="1"/>
</dbReference>
<dbReference type="Gramene" id="TraesLDM1B03G00344440.1">
    <property type="protein sequence ID" value="TraesLDM1B03G00344440.1"/>
    <property type="gene ID" value="TraesLDM1B03G00344440"/>
</dbReference>
<dbReference type="Gramene" id="TraesSTA1B03G00343050.1">
    <property type="protein sequence ID" value="TraesSTA1B03G00343050.1"/>
    <property type="gene ID" value="TraesSTA1B03G00343050"/>
</dbReference>
<dbReference type="Gramene" id="TraesCS1B03G0898000.1">
    <property type="protein sequence ID" value="TraesCS1B03G0898000.1.CDS"/>
    <property type="gene ID" value="TraesCS1B03G0898000"/>
</dbReference>
<dbReference type="Gramene" id="TraesLAC1B03G00346940.1">
    <property type="protein sequence ID" value="TraesLAC1B03G00346940.1"/>
    <property type="gene ID" value="TraesLAC1B03G00346940"/>
</dbReference>
<keyword evidence="3" id="KW-0862">Zinc</keyword>
<dbReference type="Gramene" id="TraesROB_scaffold_017475_01G000100.1">
    <property type="protein sequence ID" value="TraesROB_scaffold_017475_01G000100.1"/>
    <property type="gene ID" value="TraesROB_scaffold_017475_01G000100"/>
</dbReference>
<evidence type="ECO:0000313" key="7">
    <source>
        <dbReference type="EnsemblPlants" id="TraesCS1B02G327600.1"/>
    </source>
</evidence>
<organism evidence="7">
    <name type="scientific">Triticum aestivum</name>
    <name type="common">Wheat</name>
    <dbReference type="NCBI Taxonomy" id="4565"/>
    <lineage>
        <taxon>Eukaryota</taxon>
        <taxon>Viridiplantae</taxon>
        <taxon>Streptophyta</taxon>
        <taxon>Embryophyta</taxon>
        <taxon>Tracheophyta</taxon>
        <taxon>Spermatophyta</taxon>
        <taxon>Magnoliopsida</taxon>
        <taxon>Liliopsida</taxon>
        <taxon>Poales</taxon>
        <taxon>Poaceae</taxon>
        <taxon>BOP clade</taxon>
        <taxon>Pooideae</taxon>
        <taxon>Triticodae</taxon>
        <taxon>Triticeae</taxon>
        <taxon>Triticinae</taxon>
        <taxon>Triticum</taxon>
    </lineage>
</organism>
<dbReference type="STRING" id="4565.A0A3B5Z0Z2"/>
<keyword evidence="1" id="KW-0479">Metal-binding</keyword>
<keyword evidence="5" id="KW-1133">Transmembrane helix</keyword>
<evidence type="ECO:0000256" key="1">
    <source>
        <dbReference type="ARBA" id="ARBA00022723"/>
    </source>
</evidence>
<protein>
    <recommendedName>
        <fullName evidence="6">RING-type domain-containing protein</fullName>
    </recommendedName>
</protein>
<dbReference type="AlphaFoldDB" id="A0A3B5Z0Z2"/>
<dbReference type="Gramene" id="TraesRN1B0100912600.1">
    <property type="protein sequence ID" value="TraesRN1B0100912600.1"/>
    <property type="gene ID" value="TraesRN1B0100912600"/>
</dbReference>
<keyword evidence="5" id="KW-0472">Membrane</keyword>
<dbReference type="Gramene" id="TraesNOR1B03G00348040.1">
    <property type="protein sequence ID" value="TraesNOR1B03G00348040.1"/>
    <property type="gene ID" value="TraesNOR1B03G00348040"/>
</dbReference>
<dbReference type="Gramene" id="TraesNOR1B03G00348040.2">
    <property type="protein sequence ID" value="TraesNOR1B03G00348040.2"/>
    <property type="gene ID" value="TraesNOR1B03G00348040"/>
</dbReference>
<dbReference type="Gramene" id="TraesJUL1B03G00344270.1">
    <property type="protein sequence ID" value="TraesJUL1B03G00344270.1"/>
    <property type="gene ID" value="TraesJUL1B03G00344270"/>
</dbReference>
<keyword evidence="8" id="KW-1185">Reference proteome</keyword>
<sequence length="127" mass="13828">MQNNATEVPAQGHGLGQVSNNDIRLSGSVIGGTFVVVVVLVGGAILLHRFFRFYKLEKALRALKIPPSRFQPEGAINSVCTICIADFRPRARVAVLPTCGHVFHRHCLREVVAGQSPRCPLCWAALL</sequence>
<dbReference type="GO" id="GO:0016567">
    <property type="term" value="P:protein ubiquitination"/>
    <property type="evidence" value="ECO:0000318"/>
    <property type="project" value="GO_Central"/>
</dbReference>
<dbReference type="Gramene" id="TraesJAG1B03G00343570.1">
    <property type="protein sequence ID" value="TraesJAG1B03G00343570.1"/>
    <property type="gene ID" value="TraesJAG1B03G00343570"/>
</dbReference>
<feature type="transmembrane region" description="Helical" evidence="5">
    <location>
        <begin position="29"/>
        <end position="51"/>
    </location>
</feature>
<dbReference type="Gramene" id="TraesCLE_scaffold_136903_01G000100.1">
    <property type="protein sequence ID" value="TraesCLE_scaffold_136903_01G000100.1"/>
    <property type="gene ID" value="TraesCLE_scaffold_136903_01G000100"/>
</dbReference>
<dbReference type="Gramene" id="TraesSTA1B03G00343050.2">
    <property type="protein sequence ID" value="TraesSTA1B03G00343050.2"/>
    <property type="gene ID" value="TraesSTA1B03G00343050"/>
</dbReference>
<dbReference type="Gramene" id="TraesCAD_scaffold_134963_01G000100.1">
    <property type="protein sequence ID" value="TraesCAD_scaffold_134963_01G000100.1"/>
    <property type="gene ID" value="TraesCAD_scaffold_134963_01G000100"/>
</dbReference>
<dbReference type="Gramene" id="TraesWEE_scaffold_124069_01G000100.1">
    <property type="protein sequence ID" value="TraesWEE_scaffold_124069_01G000100.1"/>
    <property type="gene ID" value="TraesWEE_scaffold_124069_01G000100"/>
</dbReference>
<dbReference type="GO" id="GO:0061630">
    <property type="term" value="F:ubiquitin protein ligase activity"/>
    <property type="evidence" value="ECO:0000318"/>
    <property type="project" value="GO_Central"/>
</dbReference>
<dbReference type="EnsemblPlants" id="TraesCS1B02G327600.1">
    <property type="protein sequence ID" value="TraesCS1B02G327600.1"/>
    <property type="gene ID" value="TraesCS1B02G327600"/>
</dbReference>
<dbReference type="SMART" id="SM00184">
    <property type="entry name" value="RING"/>
    <property type="match status" value="1"/>
</dbReference>
<dbReference type="Gramene" id="TraesLDM1B03G00344440.2">
    <property type="protein sequence ID" value="TraesLDM1B03G00344440.2"/>
    <property type="gene ID" value="TraesLDM1B03G00344440"/>
</dbReference>
<dbReference type="CDD" id="cd16448">
    <property type="entry name" value="RING-H2"/>
    <property type="match status" value="1"/>
</dbReference>
<evidence type="ECO:0000313" key="8">
    <source>
        <dbReference type="Proteomes" id="UP000019116"/>
    </source>
</evidence>
<dbReference type="Pfam" id="PF13639">
    <property type="entry name" value="zf-RING_2"/>
    <property type="match status" value="1"/>
</dbReference>
<reference evidence="7" key="1">
    <citation type="submission" date="2018-08" db="EMBL/GenBank/DDBJ databases">
        <authorList>
            <person name="Rossello M."/>
        </authorList>
    </citation>
    <scope>NUCLEOTIDE SEQUENCE [LARGE SCALE GENOMIC DNA]</scope>
    <source>
        <strain evidence="7">cv. Chinese Spring</strain>
    </source>
</reference>
<evidence type="ECO:0000259" key="6">
    <source>
        <dbReference type="PROSITE" id="PS50089"/>
    </source>
</evidence>
<accession>A0A3B5Z0Z2</accession>
<dbReference type="SUPFAM" id="SSF57850">
    <property type="entry name" value="RING/U-box"/>
    <property type="match status" value="1"/>
</dbReference>
<dbReference type="Gramene" id="TraesARI1B03G00347210.1">
    <property type="protein sequence ID" value="TraesARI1B03G00347210.1"/>
    <property type="gene ID" value="TraesARI1B03G00347210"/>
</dbReference>
<feature type="domain" description="RING-type" evidence="6">
    <location>
        <begin position="80"/>
        <end position="122"/>
    </location>
</feature>
<name>A0A3B5Z0Z2_WHEAT</name>
<dbReference type="Gramene" id="TraesSYM1B03G00351430.1">
    <property type="protein sequence ID" value="TraesSYM1B03G00351430.1"/>
    <property type="gene ID" value="TraesSYM1B03G00351430"/>
</dbReference>
<dbReference type="OrthoDB" id="8062037at2759"/>
<keyword evidence="2 4" id="KW-0863">Zinc-finger</keyword>
<dbReference type="Gramene" id="TraesMAC1B03G00345990.1">
    <property type="protein sequence ID" value="TraesMAC1B03G00345990.1"/>
    <property type="gene ID" value="TraesMAC1B03G00345990"/>
</dbReference>
<dbReference type="InterPro" id="IPR013083">
    <property type="entry name" value="Znf_RING/FYVE/PHD"/>
</dbReference>
<evidence type="ECO:0000256" key="3">
    <source>
        <dbReference type="ARBA" id="ARBA00022833"/>
    </source>
</evidence>